<organism evidence="1 2">
    <name type="scientific">Eretmocerus hayati</name>
    <dbReference type="NCBI Taxonomy" id="131215"/>
    <lineage>
        <taxon>Eukaryota</taxon>
        <taxon>Metazoa</taxon>
        <taxon>Ecdysozoa</taxon>
        <taxon>Arthropoda</taxon>
        <taxon>Hexapoda</taxon>
        <taxon>Insecta</taxon>
        <taxon>Pterygota</taxon>
        <taxon>Neoptera</taxon>
        <taxon>Endopterygota</taxon>
        <taxon>Hymenoptera</taxon>
        <taxon>Apocrita</taxon>
        <taxon>Proctotrupomorpha</taxon>
        <taxon>Chalcidoidea</taxon>
        <taxon>Aphelinidae</taxon>
        <taxon>Aphelininae</taxon>
        <taxon>Eretmocerus</taxon>
    </lineage>
</organism>
<gene>
    <name evidence="1" type="ORF">QAD02_003813</name>
</gene>
<keyword evidence="2" id="KW-1185">Reference proteome</keyword>
<evidence type="ECO:0000313" key="2">
    <source>
        <dbReference type="Proteomes" id="UP001239111"/>
    </source>
</evidence>
<protein>
    <submittedName>
        <fullName evidence="1">Uncharacterized protein</fullName>
    </submittedName>
</protein>
<evidence type="ECO:0000313" key="1">
    <source>
        <dbReference type="EMBL" id="KAJ8672554.1"/>
    </source>
</evidence>
<proteinExistence type="predicted"/>
<name>A0ACC2NN83_9HYME</name>
<dbReference type="Proteomes" id="UP001239111">
    <property type="component" value="Chromosome 3"/>
</dbReference>
<reference evidence="1" key="1">
    <citation type="submission" date="2023-04" db="EMBL/GenBank/DDBJ databases">
        <title>A chromosome-level genome assembly of the parasitoid wasp Eretmocerus hayati.</title>
        <authorList>
            <person name="Zhong Y."/>
            <person name="Liu S."/>
            <person name="Liu Y."/>
        </authorList>
    </citation>
    <scope>NUCLEOTIDE SEQUENCE</scope>
    <source>
        <strain evidence="1">ZJU_SS_LIU_2023</strain>
    </source>
</reference>
<comment type="caution">
    <text evidence="1">The sequence shown here is derived from an EMBL/GenBank/DDBJ whole genome shotgun (WGS) entry which is preliminary data.</text>
</comment>
<dbReference type="EMBL" id="CM056743">
    <property type="protein sequence ID" value="KAJ8672554.1"/>
    <property type="molecule type" value="Genomic_DNA"/>
</dbReference>
<accession>A0ACC2NN83</accession>
<sequence>MVAAEDAGAPVPKPRSKNSAKAVSQVMSALKNSDQAAGPTMTQIVKFISTSLFKPATKRQVITALKRGVEFGILKRHKGHYLILSPEENFTKLPIKRAPKDHALGVSNSSGSSKPAKSSDKVRKRPKQPLKARRTRANSKSSNPPSRPESEYNLVE</sequence>